<accession>A0A179T7Y6</accession>
<dbReference type="Pfam" id="PF12867">
    <property type="entry name" value="DinB_2"/>
    <property type="match status" value="1"/>
</dbReference>
<organism evidence="2 3">
    <name type="scientific">Metabacillus litoralis</name>
    <dbReference type="NCBI Taxonomy" id="152268"/>
    <lineage>
        <taxon>Bacteria</taxon>
        <taxon>Bacillati</taxon>
        <taxon>Bacillota</taxon>
        <taxon>Bacilli</taxon>
        <taxon>Bacillales</taxon>
        <taxon>Bacillaceae</taxon>
        <taxon>Metabacillus</taxon>
    </lineage>
</organism>
<evidence type="ECO:0000259" key="1">
    <source>
        <dbReference type="Pfam" id="PF12867"/>
    </source>
</evidence>
<name>A0A179T7Y6_9BACI</name>
<proteinExistence type="predicted"/>
<dbReference type="RefSeq" id="WP_066325585.1">
    <property type="nucleotide sequence ID" value="NZ_LWSG01000001.1"/>
</dbReference>
<dbReference type="Proteomes" id="UP000078534">
    <property type="component" value="Unassembled WGS sequence"/>
</dbReference>
<gene>
    <name evidence="2" type="ORF">A6K24_02925</name>
</gene>
<dbReference type="AlphaFoldDB" id="A0A179T7Y6"/>
<dbReference type="OrthoDB" id="9793216at2"/>
<comment type="caution">
    <text evidence="2">The sequence shown here is derived from an EMBL/GenBank/DDBJ whole genome shotgun (WGS) entry which is preliminary data.</text>
</comment>
<sequence>MEKRPGFKEYDAYFSRYVNLLPDGDIVAILEQQIKETNISLQNLTETQGLFRYSPNKWSVKEIIGHLTDTERILSYTLLCIARGENKELPRYDKDVYVQNAAFDKQTINELLLNLTIVRNATLQLLKSLNPEDWLRQGIANGSEVTVQALASILAGHELHHCNIIKENYFGSDYFPLCRR</sequence>
<dbReference type="InterPro" id="IPR024775">
    <property type="entry name" value="DinB-like"/>
</dbReference>
<keyword evidence="3" id="KW-1185">Reference proteome</keyword>
<dbReference type="InterPro" id="IPR034660">
    <property type="entry name" value="DinB/YfiT-like"/>
</dbReference>
<dbReference type="SUPFAM" id="SSF109854">
    <property type="entry name" value="DinB/YfiT-like putative metalloenzymes"/>
    <property type="match status" value="1"/>
</dbReference>
<protein>
    <submittedName>
        <fullName evidence="2">Damage-inducible protein DinB</fullName>
    </submittedName>
</protein>
<reference evidence="3" key="1">
    <citation type="submission" date="2016-04" db="EMBL/GenBank/DDBJ databases">
        <authorList>
            <person name="Lyu Z."/>
            <person name="Lyu W."/>
        </authorList>
    </citation>
    <scope>NUCLEOTIDE SEQUENCE [LARGE SCALE GENOMIC DNA]</scope>
    <source>
        <strain evidence="3">C44</strain>
    </source>
</reference>
<evidence type="ECO:0000313" key="3">
    <source>
        <dbReference type="Proteomes" id="UP000078534"/>
    </source>
</evidence>
<feature type="domain" description="DinB-like" evidence="1">
    <location>
        <begin position="30"/>
        <end position="165"/>
    </location>
</feature>
<evidence type="ECO:0000313" key="2">
    <source>
        <dbReference type="EMBL" id="OAS89520.1"/>
    </source>
</evidence>
<dbReference type="Gene3D" id="1.20.120.450">
    <property type="entry name" value="dinb family like domain"/>
    <property type="match status" value="1"/>
</dbReference>
<dbReference type="EMBL" id="LWSG01000001">
    <property type="protein sequence ID" value="OAS89520.1"/>
    <property type="molecule type" value="Genomic_DNA"/>
</dbReference>
<dbReference type="STRING" id="152268.A6K24_02925"/>